<keyword evidence="2" id="KW-1133">Transmembrane helix</keyword>
<gene>
    <name evidence="3" type="ORF">K9W45_10420</name>
</gene>
<dbReference type="SUPFAM" id="SSF53850">
    <property type="entry name" value="Periplasmic binding protein-like II"/>
    <property type="match status" value="1"/>
</dbReference>
<dbReference type="AlphaFoldDB" id="A0A9Y1FKT0"/>
<reference evidence="3" key="1">
    <citation type="journal article" date="2022" name="Nat. Microbiol.">
        <title>Unique mobile elements and scalable gene flow at the prokaryote-eukaryote boundary revealed by circularized Asgard archaea genomes.</title>
        <authorList>
            <person name="Wu F."/>
            <person name="Speth D.R."/>
            <person name="Philosof A."/>
            <person name="Cremiere A."/>
            <person name="Narayanan A."/>
            <person name="Barco R.A."/>
            <person name="Connon S.A."/>
            <person name="Amend J.P."/>
            <person name="Antoshechkin I.A."/>
            <person name="Orphan V.J."/>
        </authorList>
    </citation>
    <scope>NUCLEOTIDE SEQUENCE</scope>
    <source>
        <strain evidence="3">PM71</strain>
    </source>
</reference>
<evidence type="ECO:0000256" key="2">
    <source>
        <dbReference type="SAM" id="Phobius"/>
    </source>
</evidence>
<dbReference type="Proteomes" id="UP001201020">
    <property type="component" value="Chromosome"/>
</dbReference>
<proteinExistence type="inferred from homology"/>
<protein>
    <submittedName>
        <fullName evidence="3">Extracellular solute-binding protein</fullName>
    </submittedName>
</protein>
<evidence type="ECO:0000313" key="3">
    <source>
        <dbReference type="EMBL" id="UJG40241.1"/>
    </source>
</evidence>
<name>A0A9Y1FKT0_9ARCH</name>
<keyword evidence="2" id="KW-0472">Membrane</keyword>
<dbReference type="Gene3D" id="3.40.190.10">
    <property type="entry name" value="Periplasmic binding protein-like II"/>
    <property type="match status" value="2"/>
</dbReference>
<dbReference type="CDD" id="cd13540">
    <property type="entry name" value="PBP2_ModA_WtpA"/>
    <property type="match status" value="1"/>
</dbReference>
<dbReference type="GO" id="GO:0030973">
    <property type="term" value="F:molybdate ion binding"/>
    <property type="evidence" value="ECO:0007669"/>
    <property type="project" value="TreeGrafter"/>
</dbReference>
<dbReference type="PANTHER" id="PTHR30632">
    <property type="entry name" value="MOLYBDATE-BINDING PERIPLASMIC PROTEIN"/>
    <property type="match status" value="1"/>
</dbReference>
<dbReference type="PANTHER" id="PTHR30632:SF16">
    <property type="entry name" value="MOLYBDATE_TUNGSTATE-BINDING PROTEIN WTPA"/>
    <property type="match status" value="1"/>
</dbReference>
<dbReference type="Pfam" id="PF13531">
    <property type="entry name" value="SBP_bac_11"/>
    <property type="match status" value="1"/>
</dbReference>
<dbReference type="InterPro" id="IPR050682">
    <property type="entry name" value="ModA/WtpA"/>
</dbReference>
<feature type="transmembrane region" description="Helical" evidence="2">
    <location>
        <begin position="6"/>
        <end position="28"/>
    </location>
</feature>
<sequence>MNSKKIIINILIGLFIVAFIFSASMILLRDKKTHLVIFHAGSLSYPIEKLAEEYERQHPNIVIEHESAGSAASIRKITEEGRLADILFSSDYKLIDTMMVETQPKWANWSVVFARNAIVLAYTSKSQFSSEINASNWYLYANRSSVITTRSNPADDPCGYRTLITLKLASFFYNDSSLWNNYINHPTLKNPWTSNEAQLVGPLQIGEIDYAFLYESMALQYNLSYIKLDEHINLANQSFNDYYSKATVYFNSITGEVVNTTGPGITEKTGKAIWYGLTIPNNAPNFQEAVDFVSFILSEEGLRIISEQAYQPVINPPQTKNISLLPEKLKDKVIANVEL</sequence>
<evidence type="ECO:0000256" key="1">
    <source>
        <dbReference type="ARBA" id="ARBA00009438"/>
    </source>
</evidence>
<keyword evidence="2" id="KW-0812">Transmembrane</keyword>
<organism evidence="3">
    <name type="scientific">Candidatus Heimdallarchaeum aukensis</name>
    <dbReference type="NCBI Taxonomy" id="2876573"/>
    <lineage>
        <taxon>Archaea</taxon>
        <taxon>Promethearchaeati</taxon>
        <taxon>Candidatus Heimdallarchaeota</taxon>
        <taxon>Candidatus Heimdallarchaeia (ex Rinke et al. 2021) (nom. nud.)</taxon>
        <taxon>Candidatus Heimdallarchaeales</taxon>
        <taxon>Candidatus Heimdallarchaeaceae</taxon>
        <taxon>Candidatus Heimdallarchaeum</taxon>
    </lineage>
</organism>
<comment type="similarity">
    <text evidence="1">Belongs to the bacterial solute-binding protein 1 family. WtpA subfamily.</text>
</comment>
<dbReference type="GO" id="GO:0015689">
    <property type="term" value="P:molybdate ion transport"/>
    <property type="evidence" value="ECO:0007669"/>
    <property type="project" value="TreeGrafter"/>
</dbReference>
<accession>A0A9Y1FKT0</accession>
<dbReference type="EMBL" id="CP084166">
    <property type="protein sequence ID" value="UJG40241.1"/>
    <property type="molecule type" value="Genomic_DNA"/>
</dbReference>